<accession>A0A2T0Q896</accession>
<evidence type="ECO:0000256" key="1">
    <source>
        <dbReference type="SAM" id="MobiDB-lite"/>
    </source>
</evidence>
<proteinExistence type="predicted"/>
<feature type="region of interest" description="Disordered" evidence="1">
    <location>
        <begin position="1"/>
        <end position="34"/>
    </location>
</feature>
<keyword evidence="2" id="KW-0812">Transmembrane</keyword>
<keyword evidence="2" id="KW-0472">Membrane</keyword>
<dbReference type="OrthoDB" id="3633836at2"/>
<name>A0A2T0Q896_9ACTN</name>
<dbReference type="Proteomes" id="UP000237846">
    <property type="component" value="Unassembled WGS sequence"/>
</dbReference>
<evidence type="ECO:0000256" key="2">
    <source>
        <dbReference type="SAM" id="Phobius"/>
    </source>
</evidence>
<organism evidence="3 4">
    <name type="scientific">Allonocardiopsis opalescens</name>
    <dbReference type="NCBI Taxonomy" id="1144618"/>
    <lineage>
        <taxon>Bacteria</taxon>
        <taxon>Bacillati</taxon>
        <taxon>Actinomycetota</taxon>
        <taxon>Actinomycetes</taxon>
        <taxon>Streptosporangiales</taxon>
        <taxon>Allonocardiopsis</taxon>
    </lineage>
</organism>
<comment type="caution">
    <text evidence="3">The sequence shown here is derived from an EMBL/GenBank/DDBJ whole genome shotgun (WGS) entry which is preliminary data.</text>
</comment>
<gene>
    <name evidence="3" type="ORF">CLV72_103665</name>
</gene>
<evidence type="ECO:0000313" key="3">
    <source>
        <dbReference type="EMBL" id="PRY00055.1"/>
    </source>
</evidence>
<keyword evidence="4" id="KW-1185">Reference proteome</keyword>
<protein>
    <submittedName>
        <fullName evidence="3">Uncharacterized protein</fullName>
    </submittedName>
</protein>
<sequence>MQPDPPQPGVPQYSRPPMAGGPAPWDGGPSPSAAARPRANAAAAVTAGVLALLTAAALVWFALYNVVYVGRAIGLSGVVLENAVGGIVGAALLLVAAGFTFARRIPGAWTLCALCMLYIVATIFVAPLLRGTPFVEQLRFVFSFGEGDDAAVALSVIFGALTAIAAATAGSVKSYGTARVAPPGP</sequence>
<feature type="transmembrane region" description="Helical" evidence="2">
    <location>
        <begin position="150"/>
        <end position="169"/>
    </location>
</feature>
<feature type="transmembrane region" description="Helical" evidence="2">
    <location>
        <begin position="109"/>
        <end position="130"/>
    </location>
</feature>
<dbReference type="EMBL" id="PVZC01000003">
    <property type="protein sequence ID" value="PRY00055.1"/>
    <property type="molecule type" value="Genomic_DNA"/>
</dbReference>
<keyword evidence="2" id="KW-1133">Transmembrane helix</keyword>
<feature type="transmembrane region" description="Helical" evidence="2">
    <location>
        <begin position="83"/>
        <end position="102"/>
    </location>
</feature>
<reference evidence="3 4" key="1">
    <citation type="submission" date="2018-03" db="EMBL/GenBank/DDBJ databases">
        <title>Genomic Encyclopedia of Archaeal and Bacterial Type Strains, Phase II (KMG-II): from individual species to whole genera.</title>
        <authorList>
            <person name="Goeker M."/>
        </authorList>
    </citation>
    <scope>NUCLEOTIDE SEQUENCE [LARGE SCALE GENOMIC DNA]</scope>
    <source>
        <strain evidence="3 4">DSM 45601</strain>
    </source>
</reference>
<dbReference type="AlphaFoldDB" id="A0A2T0Q896"/>
<evidence type="ECO:0000313" key="4">
    <source>
        <dbReference type="Proteomes" id="UP000237846"/>
    </source>
</evidence>
<feature type="transmembrane region" description="Helical" evidence="2">
    <location>
        <begin position="41"/>
        <end position="63"/>
    </location>
</feature>